<dbReference type="EMBL" id="CP012542">
    <property type="protein sequence ID" value="QCD44943.1"/>
    <property type="molecule type" value="Genomic_DNA"/>
</dbReference>
<evidence type="ECO:0000313" key="3">
    <source>
        <dbReference type="Proteomes" id="UP000503264"/>
    </source>
</evidence>
<accession>A0A6G5QGW0</accession>
<protein>
    <submittedName>
        <fullName evidence="2">Putative membrane protein</fullName>
    </submittedName>
</protein>
<keyword evidence="1" id="KW-0472">Membrane</keyword>
<dbReference type="RefSeq" id="WP_171993864.1">
    <property type="nucleotide sequence ID" value="NZ_CP012542.1"/>
</dbReference>
<dbReference type="AlphaFoldDB" id="A0A6G5QGW0"/>
<feature type="transmembrane region" description="Helical" evidence="1">
    <location>
        <begin position="24"/>
        <end position="44"/>
    </location>
</feature>
<organism evidence="2 3">
    <name type="scientific">Campylobacter mucosalis CCUG 21559</name>
    <dbReference type="NCBI Taxonomy" id="1032067"/>
    <lineage>
        <taxon>Bacteria</taxon>
        <taxon>Pseudomonadati</taxon>
        <taxon>Campylobacterota</taxon>
        <taxon>Epsilonproteobacteria</taxon>
        <taxon>Campylobacterales</taxon>
        <taxon>Campylobacteraceae</taxon>
        <taxon>Campylobacter</taxon>
    </lineage>
</organism>
<sequence>MNTTTLLLLFADMAEKLLNASRSITLLAGIASVLLIMFSVILAENETERLFKVRKYSIVTFLISLAIFIITPSSKTIYIVAGANVTNELLQTETANKAIKLLNQKLDEALGETK</sequence>
<dbReference type="Proteomes" id="UP000503264">
    <property type="component" value="Chromosome"/>
</dbReference>
<keyword evidence="1" id="KW-0812">Transmembrane</keyword>
<evidence type="ECO:0000313" key="2">
    <source>
        <dbReference type="EMBL" id="QCD44943.1"/>
    </source>
</evidence>
<evidence type="ECO:0000256" key="1">
    <source>
        <dbReference type="SAM" id="Phobius"/>
    </source>
</evidence>
<feature type="transmembrane region" description="Helical" evidence="1">
    <location>
        <begin position="56"/>
        <end position="81"/>
    </location>
</feature>
<proteinExistence type="predicted"/>
<keyword evidence="1" id="KW-1133">Transmembrane helix</keyword>
<name>A0A6G5QGW0_9BACT</name>
<reference evidence="2 3" key="1">
    <citation type="submission" date="2016-07" db="EMBL/GenBank/DDBJ databases">
        <title>Comparative genomics of the Campylobacter concisus group.</title>
        <authorList>
            <person name="Miller W.G."/>
            <person name="Yee E."/>
            <person name="Chapman M.H."/>
            <person name="Huynh S."/>
            <person name="Bono J.L."/>
            <person name="On S.L.W."/>
            <person name="StLeger J."/>
            <person name="Foster G."/>
            <person name="Parker C.T."/>
        </authorList>
    </citation>
    <scope>NUCLEOTIDE SEQUENCE [LARGE SCALE GENOMIC DNA]</scope>
    <source>
        <strain evidence="2 3">CCUG 21559</strain>
    </source>
</reference>
<keyword evidence="3" id="KW-1185">Reference proteome</keyword>
<gene>
    <name evidence="2" type="ORF">CMUC_1169</name>
</gene>